<keyword evidence="3" id="KW-1185">Reference proteome</keyword>
<dbReference type="EMBL" id="GL385852">
    <property type="protein sequence ID" value="EJT67974.1"/>
    <property type="molecule type" value="Genomic_DNA"/>
</dbReference>
<dbReference type="GeneID" id="20354907"/>
<dbReference type="AlphaFoldDB" id="J3PLH3"/>
<evidence type="ECO:0000313" key="1">
    <source>
        <dbReference type="EMBL" id="EJT67974.1"/>
    </source>
</evidence>
<dbReference type="RefSeq" id="XP_009230638.1">
    <property type="nucleotide sequence ID" value="XM_009232374.1"/>
</dbReference>
<reference evidence="1" key="3">
    <citation type="submission" date="2010-09" db="EMBL/GenBank/DDBJ databases">
        <title>Annotation of Gaeumannomyces graminis var. tritici R3-111a-1.</title>
        <authorList>
            <consortium name="The Broad Institute Genome Sequencing Platform"/>
            <person name="Ma L.-J."/>
            <person name="Dead R."/>
            <person name="Young S.K."/>
            <person name="Zeng Q."/>
            <person name="Gargeya S."/>
            <person name="Fitzgerald M."/>
            <person name="Haas B."/>
            <person name="Abouelleil A."/>
            <person name="Alvarado L."/>
            <person name="Arachchi H.M."/>
            <person name="Berlin A."/>
            <person name="Brown A."/>
            <person name="Chapman S.B."/>
            <person name="Chen Z."/>
            <person name="Dunbar C."/>
            <person name="Freedman E."/>
            <person name="Gearin G."/>
            <person name="Gellesch M."/>
            <person name="Goldberg J."/>
            <person name="Griggs A."/>
            <person name="Gujja S."/>
            <person name="Heiman D."/>
            <person name="Howarth C."/>
            <person name="Larson L."/>
            <person name="Lui A."/>
            <person name="MacDonald P.J.P."/>
            <person name="Mehta T."/>
            <person name="Montmayeur A."/>
            <person name="Murphy C."/>
            <person name="Neiman D."/>
            <person name="Pearson M."/>
            <person name="Priest M."/>
            <person name="Roberts A."/>
            <person name="Saif S."/>
            <person name="Shea T."/>
            <person name="Shenoy N."/>
            <person name="Sisk P."/>
            <person name="Stolte C."/>
            <person name="Sykes S."/>
            <person name="Yandava C."/>
            <person name="Wortman J."/>
            <person name="Nusbaum C."/>
            <person name="Birren B."/>
        </authorList>
    </citation>
    <scope>NUCLEOTIDE SEQUENCE</scope>
    <source>
        <strain evidence="1">R3-111a-1</strain>
    </source>
</reference>
<proteinExistence type="predicted"/>
<name>J3PLH3_GAET3</name>
<dbReference type="EnsemblFungi" id="EJT67974">
    <property type="protein sequence ID" value="EJT67974"/>
    <property type="gene ID" value="GGTG_14449"/>
</dbReference>
<protein>
    <submittedName>
        <fullName evidence="1 2">Uncharacterized protein</fullName>
    </submittedName>
</protein>
<reference evidence="2" key="5">
    <citation type="submission" date="2018-04" db="UniProtKB">
        <authorList>
            <consortium name="EnsemblFungi"/>
        </authorList>
    </citation>
    <scope>IDENTIFICATION</scope>
    <source>
        <strain evidence="2">R3-111a-1</strain>
    </source>
</reference>
<evidence type="ECO:0000313" key="2">
    <source>
        <dbReference type="EnsemblFungi" id="EJT67974"/>
    </source>
</evidence>
<reference evidence="1" key="2">
    <citation type="submission" date="2010-07" db="EMBL/GenBank/DDBJ databases">
        <authorList>
            <consortium name="The Broad Institute Genome Sequencing Platform"/>
            <consortium name="Broad Institute Genome Sequencing Center for Infectious Disease"/>
            <person name="Ma L.-J."/>
            <person name="Dead R."/>
            <person name="Young S."/>
            <person name="Zeng Q."/>
            <person name="Koehrsen M."/>
            <person name="Alvarado L."/>
            <person name="Berlin A."/>
            <person name="Chapman S.B."/>
            <person name="Chen Z."/>
            <person name="Freedman E."/>
            <person name="Gellesch M."/>
            <person name="Goldberg J."/>
            <person name="Griggs A."/>
            <person name="Gujja S."/>
            <person name="Heilman E.R."/>
            <person name="Heiman D."/>
            <person name="Hepburn T."/>
            <person name="Howarth C."/>
            <person name="Jen D."/>
            <person name="Larson L."/>
            <person name="Mehta T."/>
            <person name="Neiman D."/>
            <person name="Pearson M."/>
            <person name="Roberts A."/>
            <person name="Saif S."/>
            <person name="Shea T."/>
            <person name="Shenoy N."/>
            <person name="Sisk P."/>
            <person name="Stolte C."/>
            <person name="Sykes S."/>
            <person name="Walk T."/>
            <person name="White J."/>
            <person name="Yandava C."/>
            <person name="Haas B."/>
            <person name="Nusbaum C."/>
            <person name="Birren B."/>
        </authorList>
    </citation>
    <scope>NUCLEOTIDE SEQUENCE</scope>
    <source>
        <strain evidence="1">R3-111a-1</strain>
    </source>
</reference>
<evidence type="ECO:0000313" key="3">
    <source>
        <dbReference type="Proteomes" id="UP000006039"/>
    </source>
</evidence>
<dbReference type="OrthoDB" id="5210233at2759"/>
<reference evidence="3" key="1">
    <citation type="submission" date="2010-07" db="EMBL/GenBank/DDBJ databases">
        <title>The genome sequence of Gaeumannomyces graminis var. tritici strain R3-111a-1.</title>
        <authorList>
            <consortium name="The Broad Institute Genome Sequencing Platform"/>
            <person name="Ma L.-J."/>
            <person name="Dead R."/>
            <person name="Young S."/>
            <person name="Zeng Q."/>
            <person name="Koehrsen M."/>
            <person name="Alvarado L."/>
            <person name="Berlin A."/>
            <person name="Chapman S.B."/>
            <person name="Chen Z."/>
            <person name="Freedman E."/>
            <person name="Gellesch M."/>
            <person name="Goldberg J."/>
            <person name="Griggs A."/>
            <person name="Gujja S."/>
            <person name="Heilman E.R."/>
            <person name="Heiman D."/>
            <person name="Hepburn T."/>
            <person name="Howarth C."/>
            <person name="Jen D."/>
            <person name="Larson L."/>
            <person name="Mehta T."/>
            <person name="Neiman D."/>
            <person name="Pearson M."/>
            <person name="Roberts A."/>
            <person name="Saif S."/>
            <person name="Shea T."/>
            <person name="Shenoy N."/>
            <person name="Sisk P."/>
            <person name="Stolte C."/>
            <person name="Sykes S."/>
            <person name="Walk T."/>
            <person name="White J."/>
            <person name="Yandava C."/>
            <person name="Haas B."/>
            <person name="Nusbaum C."/>
            <person name="Birren B."/>
        </authorList>
    </citation>
    <scope>NUCLEOTIDE SEQUENCE [LARGE SCALE GENOMIC DNA]</scope>
    <source>
        <strain evidence="3">R3-111a-1</strain>
    </source>
</reference>
<gene>
    <name evidence="2" type="primary">20354907</name>
    <name evidence="1" type="ORF">GGTG_14449</name>
</gene>
<sequence length="181" mass="20748">MRVANRVFTDRAVSQVEVAAHLLGYGTEFANNEAWAFLNVSSLYWQIFRRWRHLRRAAGTDGLDELVDETVLLEEAGQRISLVQAYPHRGEILRDLSLYEYMSVVQLRRKDKNGAVARGGVRLDSAWPLSRTWAQSLRKPGRHAVVCLDGYLSMNFAEEDEVYYRRYVRPQTRGGASTVRG</sequence>
<dbReference type="Proteomes" id="UP000006039">
    <property type="component" value="Unassembled WGS sequence"/>
</dbReference>
<dbReference type="HOGENOM" id="CLU_1489109_0_0_1"/>
<accession>J3PLH3</accession>
<dbReference type="STRING" id="644352.J3PLH3"/>
<dbReference type="VEuPathDB" id="FungiDB:GGTG_14449"/>
<reference evidence="2" key="4">
    <citation type="journal article" date="2015" name="G3 (Bethesda)">
        <title>Genome sequences of three phytopathogenic species of the Magnaporthaceae family of fungi.</title>
        <authorList>
            <person name="Okagaki L.H."/>
            <person name="Nunes C.C."/>
            <person name="Sailsbery J."/>
            <person name="Clay B."/>
            <person name="Brown D."/>
            <person name="John T."/>
            <person name="Oh Y."/>
            <person name="Young N."/>
            <person name="Fitzgerald M."/>
            <person name="Haas B.J."/>
            <person name="Zeng Q."/>
            <person name="Young S."/>
            <person name="Adiconis X."/>
            <person name="Fan L."/>
            <person name="Levin J.Z."/>
            <person name="Mitchell T.K."/>
            <person name="Okubara P.A."/>
            <person name="Farman M.L."/>
            <person name="Kohn L.M."/>
            <person name="Birren B."/>
            <person name="Ma L.-J."/>
            <person name="Dean R.A."/>
        </authorList>
    </citation>
    <scope>NUCLEOTIDE SEQUENCE</scope>
    <source>
        <strain evidence="2">R3-111a-1</strain>
    </source>
</reference>
<dbReference type="eggNOG" id="KOG0987">
    <property type="taxonomic scope" value="Eukaryota"/>
</dbReference>
<organism evidence="1">
    <name type="scientific">Gaeumannomyces tritici (strain R3-111a-1)</name>
    <name type="common">Wheat and barley take-all root rot fungus</name>
    <name type="synonym">Gaeumannomyces graminis var. tritici</name>
    <dbReference type="NCBI Taxonomy" id="644352"/>
    <lineage>
        <taxon>Eukaryota</taxon>
        <taxon>Fungi</taxon>
        <taxon>Dikarya</taxon>
        <taxon>Ascomycota</taxon>
        <taxon>Pezizomycotina</taxon>
        <taxon>Sordariomycetes</taxon>
        <taxon>Sordariomycetidae</taxon>
        <taxon>Magnaporthales</taxon>
        <taxon>Magnaporthaceae</taxon>
        <taxon>Gaeumannomyces</taxon>
    </lineage>
</organism>